<accession>A0AA39UTV1</accession>
<dbReference type="InterPro" id="IPR048300">
    <property type="entry name" value="TACO1_YebC-like_2nd/3rd_dom"/>
</dbReference>
<gene>
    <name evidence="2" type="ORF">EDD18DRAFT_615506</name>
</gene>
<dbReference type="InterPro" id="IPR029072">
    <property type="entry name" value="YebC-like"/>
</dbReference>
<keyword evidence="3" id="KW-1185">Reference proteome</keyword>
<dbReference type="AlphaFoldDB" id="A0AA39UTV1"/>
<comment type="caution">
    <text evidence="2">The sequence shown here is derived from an EMBL/GenBank/DDBJ whole genome shotgun (WGS) entry which is preliminary data.</text>
</comment>
<name>A0AA39UTV1_9AGAR</name>
<dbReference type="Pfam" id="PF01709">
    <property type="entry name" value="Transcrip_reg"/>
    <property type="match status" value="1"/>
</dbReference>
<feature type="domain" description="TACO1/YebC-like second and third" evidence="1">
    <location>
        <begin position="1"/>
        <end position="117"/>
    </location>
</feature>
<dbReference type="Proteomes" id="UP001175228">
    <property type="component" value="Unassembled WGS sequence"/>
</dbReference>
<proteinExistence type="predicted"/>
<dbReference type="Gene3D" id="3.30.70.980">
    <property type="match status" value="2"/>
</dbReference>
<reference evidence="2" key="1">
    <citation type="submission" date="2023-06" db="EMBL/GenBank/DDBJ databases">
        <authorList>
            <consortium name="Lawrence Berkeley National Laboratory"/>
            <person name="Ahrendt S."/>
            <person name="Sahu N."/>
            <person name="Indic B."/>
            <person name="Wong-Bajracharya J."/>
            <person name="Merenyi Z."/>
            <person name="Ke H.-M."/>
            <person name="Monk M."/>
            <person name="Kocsube S."/>
            <person name="Drula E."/>
            <person name="Lipzen A."/>
            <person name="Balint B."/>
            <person name="Henrissat B."/>
            <person name="Andreopoulos B."/>
            <person name="Martin F.M."/>
            <person name="Harder C.B."/>
            <person name="Rigling D."/>
            <person name="Ford K.L."/>
            <person name="Foster G.D."/>
            <person name="Pangilinan J."/>
            <person name="Papanicolaou A."/>
            <person name="Barry K."/>
            <person name="LaButti K."/>
            <person name="Viragh M."/>
            <person name="Koriabine M."/>
            <person name="Yan M."/>
            <person name="Riley R."/>
            <person name="Champramary S."/>
            <person name="Plett K.L."/>
            <person name="Tsai I.J."/>
            <person name="Slot J."/>
            <person name="Sipos G."/>
            <person name="Plett J."/>
            <person name="Nagy L.G."/>
            <person name="Grigoriev I.V."/>
        </authorList>
    </citation>
    <scope>NUCLEOTIDE SEQUENCE</scope>
    <source>
        <strain evidence="2">HWK02</strain>
    </source>
</reference>
<protein>
    <recommendedName>
        <fullName evidence="1">TACO1/YebC-like second and third domain-containing protein</fullName>
    </recommendedName>
</protein>
<organism evidence="2 3">
    <name type="scientific">Armillaria luteobubalina</name>
    <dbReference type="NCBI Taxonomy" id="153913"/>
    <lineage>
        <taxon>Eukaryota</taxon>
        <taxon>Fungi</taxon>
        <taxon>Dikarya</taxon>
        <taxon>Basidiomycota</taxon>
        <taxon>Agaricomycotina</taxon>
        <taxon>Agaricomycetes</taxon>
        <taxon>Agaricomycetidae</taxon>
        <taxon>Agaricales</taxon>
        <taxon>Marasmiineae</taxon>
        <taxon>Physalacriaceae</taxon>
        <taxon>Armillaria</taxon>
    </lineage>
</organism>
<sequence>MFQRRGIVKVALDRSPASQDGVEKLVELALDEGVLDFEESAGEDETTIELTFTCDPVALSRLTGAVTSPGRCRELLASELVYSPLERIDPPEEIASGLERLVTALEANEDTLRVWTTADS</sequence>
<dbReference type="InterPro" id="IPR026564">
    <property type="entry name" value="Transcrip_reg_TACO1-like_dom3"/>
</dbReference>
<evidence type="ECO:0000313" key="3">
    <source>
        <dbReference type="Proteomes" id="UP001175228"/>
    </source>
</evidence>
<dbReference type="SUPFAM" id="SSF75625">
    <property type="entry name" value="YebC-like"/>
    <property type="match status" value="1"/>
</dbReference>
<evidence type="ECO:0000313" key="2">
    <source>
        <dbReference type="EMBL" id="KAK0503037.1"/>
    </source>
</evidence>
<evidence type="ECO:0000259" key="1">
    <source>
        <dbReference type="Pfam" id="PF01709"/>
    </source>
</evidence>
<dbReference type="EMBL" id="JAUEPU010000004">
    <property type="protein sequence ID" value="KAK0503037.1"/>
    <property type="molecule type" value="Genomic_DNA"/>
</dbReference>